<evidence type="ECO:0000313" key="4">
    <source>
        <dbReference type="Proteomes" id="UP000886758"/>
    </source>
</evidence>
<dbReference type="GO" id="GO:0005506">
    <property type="term" value="F:iron ion binding"/>
    <property type="evidence" value="ECO:0007669"/>
    <property type="project" value="InterPro"/>
</dbReference>
<dbReference type="Proteomes" id="UP000886758">
    <property type="component" value="Unassembled WGS sequence"/>
</dbReference>
<gene>
    <name evidence="3" type="ORF">IAD46_02435</name>
</gene>
<dbReference type="PANTHER" id="PTHR11178">
    <property type="entry name" value="IRON-SULFUR CLUSTER SCAFFOLD PROTEIN NFU-RELATED"/>
    <property type="match status" value="1"/>
</dbReference>
<sequence>MDQIETQIIKILDKIRPYLNSEGGDLEYIGFKDGIVYIRMLGACMDCIALDSTLKDGIESLLIENIPEVIEVKNVAEGVDLDGISF</sequence>
<proteinExistence type="predicted"/>
<dbReference type="GO" id="GO:0016226">
    <property type="term" value="P:iron-sulfur cluster assembly"/>
    <property type="evidence" value="ECO:0007669"/>
    <property type="project" value="InterPro"/>
</dbReference>
<reference evidence="3" key="2">
    <citation type="journal article" date="2021" name="PeerJ">
        <title>Extensive microbial diversity within the chicken gut microbiome revealed by metagenomics and culture.</title>
        <authorList>
            <person name="Gilroy R."/>
            <person name="Ravi A."/>
            <person name="Getino M."/>
            <person name="Pursley I."/>
            <person name="Horton D.L."/>
            <person name="Alikhan N.F."/>
            <person name="Baker D."/>
            <person name="Gharbi K."/>
            <person name="Hall N."/>
            <person name="Watson M."/>
            <person name="Adriaenssens E.M."/>
            <person name="Foster-Nyarko E."/>
            <person name="Jarju S."/>
            <person name="Secka A."/>
            <person name="Antonio M."/>
            <person name="Oren A."/>
            <person name="Chaudhuri R.R."/>
            <person name="La Ragione R."/>
            <person name="Hildebrand F."/>
            <person name="Pallen M.J."/>
        </authorList>
    </citation>
    <scope>NUCLEOTIDE SEQUENCE</scope>
    <source>
        <strain evidence="3">ChiW17-6978</strain>
    </source>
</reference>
<dbReference type="InterPro" id="IPR034904">
    <property type="entry name" value="FSCA_dom_sf"/>
</dbReference>
<protein>
    <submittedName>
        <fullName evidence="3">NifU family protein</fullName>
    </submittedName>
</protein>
<dbReference type="Pfam" id="PF01106">
    <property type="entry name" value="NifU"/>
    <property type="match status" value="1"/>
</dbReference>
<organism evidence="3 4">
    <name type="scientific">Candidatus Pelethenecus faecipullorum</name>
    <dbReference type="NCBI Taxonomy" id="2840900"/>
    <lineage>
        <taxon>Bacteria</taxon>
        <taxon>Bacillati</taxon>
        <taxon>Mycoplasmatota</taxon>
        <taxon>Mollicutes</taxon>
        <taxon>Candidatus Pelethenecus</taxon>
    </lineage>
</organism>
<dbReference type="SUPFAM" id="SSF117916">
    <property type="entry name" value="Fe-S cluster assembly (FSCA) domain-like"/>
    <property type="match status" value="1"/>
</dbReference>
<comment type="function">
    <text evidence="1">May be involved in the formation or repair of [Fe-S] clusters present in iron-sulfur proteins.</text>
</comment>
<dbReference type="InterPro" id="IPR001075">
    <property type="entry name" value="NIF_FeS_clus_asmbl_NifU_C"/>
</dbReference>
<dbReference type="Gene3D" id="3.30.300.130">
    <property type="entry name" value="Fe-S cluster assembly (FSCA)"/>
    <property type="match status" value="1"/>
</dbReference>
<dbReference type="EMBL" id="DVLF01000077">
    <property type="protein sequence ID" value="HIT49864.1"/>
    <property type="molecule type" value="Genomic_DNA"/>
</dbReference>
<dbReference type="GO" id="GO:0051536">
    <property type="term" value="F:iron-sulfur cluster binding"/>
    <property type="evidence" value="ECO:0007669"/>
    <property type="project" value="InterPro"/>
</dbReference>
<reference evidence="3" key="1">
    <citation type="submission" date="2020-10" db="EMBL/GenBank/DDBJ databases">
        <authorList>
            <person name="Gilroy R."/>
        </authorList>
    </citation>
    <scope>NUCLEOTIDE SEQUENCE</scope>
    <source>
        <strain evidence="3">ChiW17-6978</strain>
    </source>
</reference>
<comment type="caution">
    <text evidence="3">The sequence shown here is derived from an EMBL/GenBank/DDBJ whole genome shotgun (WGS) entry which is preliminary data.</text>
</comment>
<dbReference type="AlphaFoldDB" id="A0A9D1KK17"/>
<evidence type="ECO:0000313" key="3">
    <source>
        <dbReference type="EMBL" id="HIT49864.1"/>
    </source>
</evidence>
<accession>A0A9D1KK17</accession>
<evidence type="ECO:0000256" key="1">
    <source>
        <dbReference type="ARBA" id="ARBA00049958"/>
    </source>
</evidence>
<feature type="domain" description="NIF system FeS cluster assembly NifU C-terminal" evidence="2">
    <location>
        <begin position="9"/>
        <end position="72"/>
    </location>
</feature>
<evidence type="ECO:0000259" key="2">
    <source>
        <dbReference type="Pfam" id="PF01106"/>
    </source>
</evidence>
<name>A0A9D1KK17_9MOLU</name>